<evidence type="ECO:0000259" key="6">
    <source>
        <dbReference type="Pfam" id="PF07714"/>
    </source>
</evidence>
<proteinExistence type="predicted"/>
<feature type="domain" description="Serine-threonine/tyrosine-protein kinase catalytic" evidence="6">
    <location>
        <begin position="13"/>
        <end position="62"/>
    </location>
</feature>
<dbReference type="PROSITE" id="PS00107">
    <property type="entry name" value="PROTEIN_KINASE_ATP"/>
    <property type="match status" value="1"/>
</dbReference>
<feature type="binding site" evidence="5">
    <location>
        <position position="39"/>
    </location>
    <ligand>
        <name>ATP</name>
        <dbReference type="ChEBI" id="CHEBI:30616"/>
    </ligand>
</feature>
<dbReference type="GO" id="GO:0005829">
    <property type="term" value="C:cytosol"/>
    <property type="evidence" value="ECO:0007669"/>
    <property type="project" value="TreeGrafter"/>
</dbReference>
<evidence type="ECO:0000256" key="1">
    <source>
        <dbReference type="ARBA" id="ARBA00022679"/>
    </source>
</evidence>
<protein>
    <recommendedName>
        <fullName evidence="6">Serine-threonine/tyrosine-protein kinase catalytic domain-containing protein</fullName>
    </recommendedName>
</protein>
<name>A0A6H5GHC0_9HEMI</name>
<dbReference type="GO" id="GO:0010508">
    <property type="term" value="P:positive regulation of autophagy"/>
    <property type="evidence" value="ECO:0007669"/>
    <property type="project" value="TreeGrafter"/>
</dbReference>
<dbReference type="GO" id="GO:0061709">
    <property type="term" value="P:reticulophagy"/>
    <property type="evidence" value="ECO:0007669"/>
    <property type="project" value="TreeGrafter"/>
</dbReference>
<evidence type="ECO:0000313" key="7">
    <source>
        <dbReference type="EMBL" id="CAB0001431.1"/>
    </source>
</evidence>
<dbReference type="AlphaFoldDB" id="A0A6H5GHC0"/>
<dbReference type="GO" id="GO:0034045">
    <property type="term" value="C:phagophore assembly site membrane"/>
    <property type="evidence" value="ECO:0007669"/>
    <property type="project" value="TreeGrafter"/>
</dbReference>
<accession>A0A6H5GHC0</accession>
<dbReference type="GO" id="GO:0048675">
    <property type="term" value="P:axon extension"/>
    <property type="evidence" value="ECO:0007669"/>
    <property type="project" value="TreeGrafter"/>
</dbReference>
<feature type="non-terminal residue" evidence="7">
    <location>
        <position position="120"/>
    </location>
</feature>
<evidence type="ECO:0000256" key="2">
    <source>
        <dbReference type="ARBA" id="ARBA00022741"/>
    </source>
</evidence>
<keyword evidence="8" id="KW-1185">Reference proteome</keyword>
<dbReference type="EMBL" id="CADCXU010010732">
    <property type="protein sequence ID" value="CAB0001431.1"/>
    <property type="molecule type" value="Genomic_DNA"/>
</dbReference>
<evidence type="ECO:0000256" key="5">
    <source>
        <dbReference type="PROSITE-ProRule" id="PRU10141"/>
    </source>
</evidence>
<dbReference type="GO" id="GO:0000422">
    <property type="term" value="P:autophagy of mitochondrion"/>
    <property type="evidence" value="ECO:0007669"/>
    <property type="project" value="TreeGrafter"/>
</dbReference>
<keyword evidence="1" id="KW-0808">Transferase</keyword>
<dbReference type="InterPro" id="IPR045269">
    <property type="entry name" value="Atg1-like"/>
</dbReference>
<gene>
    <name evidence="7" type="ORF">NTEN_LOCUS7218</name>
</gene>
<evidence type="ECO:0000256" key="4">
    <source>
        <dbReference type="ARBA" id="ARBA00022840"/>
    </source>
</evidence>
<organism evidence="7 8">
    <name type="scientific">Nesidiocoris tenuis</name>
    <dbReference type="NCBI Taxonomy" id="355587"/>
    <lineage>
        <taxon>Eukaryota</taxon>
        <taxon>Metazoa</taxon>
        <taxon>Ecdysozoa</taxon>
        <taxon>Arthropoda</taxon>
        <taxon>Hexapoda</taxon>
        <taxon>Insecta</taxon>
        <taxon>Pterygota</taxon>
        <taxon>Neoptera</taxon>
        <taxon>Paraneoptera</taxon>
        <taxon>Hemiptera</taxon>
        <taxon>Heteroptera</taxon>
        <taxon>Panheteroptera</taxon>
        <taxon>Cimicomorpha</taxon>
        <taxon>Miridae</taxon>
        <taxon>Dicyphina</taxon>
        <taxon>Nesidiocoris</taxon>
    </lineage>
</organism>
<keyword evidence="2 5" id="KW-0547">Nucleotide-binding</keyword>
<dbReference type="OrthoDB" id="346907at2759"/>
<dbReference type="GO" id="GO:0000045">
    <property type="term" value="P:autophagosome assembly"/>
    <property type="evidence" value="ECO:0007669"/>
    <property type="project" value="TreeGrafter"/>
</dbReference>
<dbReference type="Proteomes" id="UP000479000">
    <property type="component" value="Unassembled WGS sequence"/>
</dbReference>
<keyword evidence="3" id="KW-0418">Kinase</keyword>
<keyword evidence="4 5" id="KW-0067">ATP-binding</keyword>
<dbReference type="InterPro" id="IPR017441">
    <property type="entry name" value="Protein_kinase_ATP_BS"/>
</dbReference>
<dbReference type="PANTHER" id="PTHR24348:SF22">
    <property type="entry name" value="NON-SPECIFIC SERINE_THREONINE PROTEIN KINASE"/>
    <property type="match status" value="1"/>
</dbReference>
<evidence type="ECO:0000313" key="8">
    <source>
        <dbReference type="Proteomes" id="UP000479000"/>
    </source>
</evidence>
<dbReference type="InterPro" id="IPR001245">
    <property type="entry name" value="Ser-Thr/Tyr_kinase_cat_dom"/>
</dbReference>
<reference evidence="7 8" key="1">
    <citation type="submission" date="2020-02" db="EMBL/GenBank/DDBJ databases">
        <authorList>
            <person name="Ferguson B K."/>
        </authorList>
    </citation>
    <scope>NUCLEOTIDE SEQUENCE [LARGE SCALE GENOMIC DNA]</scope>
</reference>
<dbReference type="GO" id="GO:0042594">
    <property type="term" value="P:response to starvation"/>
    <property type="evidence" value="ECO:0007669"/>
    <property type="project" value="TreeGrafter"/>
</dbReference>
<dbReference type="GO" id="GO:0034727">
    <property type="term" value="P:piecemeal microautophagy of the nucleus"/>
    <property type="evidence" value="ECO:0007669"/>
    <property type="project" value="TreeGrafter"/>
</dbReference>
<evidence type="ECO:0000256" key="3">
    <source>
        <dbReference type="ARBA" id="ARBA00022777"/>
    </source>
</evidence>
<dbReference type="GO" id="GO:0005524">
    <property type="term" value="F:ATP binding"/>
    <property type="evidence" value="ECO:0007669"/>
    <property type="project" value="UniProtKB-UniRule"/>
</dbReference>
<dbReference type="GO" id="GO:0005776">
    <property type="term" value="C:autophagosome"/>
    <property type="evidence" value="ECO:0007669"/>
    <property type="project" value="TreeGrafter"/>
</dbReference>
<dbReference type="Pfam" id="PF07714">
    <property type="entry name" value="PK_Tyr_Ser-Thr"/>
    <property type="match status" value="1"/>
</dbReference>
<dbReference type="InterPro" id="IPR011009">
    <property type="entry name" value="Kinase-like_dom_sf"/>
</dbReference>
<dbReference type="Gene3D" id="3.30.200.20">
    <property type="entry name" value="Phosphorylase Kinase, domain 1"/>
    <property type="match status" value="1"/>
</dbReference>
<dbReference type="GO" id="GO:0004674">
    <property type="term" value="F:protein serine/threonine kinase activity"/>
    <property type="evidence" value="ECO:0007669"/>
    <property type="project" value="InterPro"/>
</dbReference>
<dbReference type="PANTHER" id="PTHR24348">
    <property type="entry name" value="SERINE/THREONINE-PROTEIN KINASE UNC-51-RELATED"/>
    <property type="match status" value="1"/>
</dbReference>
<dbReference type="SUPFAM" id="SSF56112">
    <property type="entry name" value="Protein kinase-like (PK-like)"/>
    <property type="match status" value="1"/>
</dbReference>
<sequence>MEIVGDYEYCSKDLIGHGAFAVVFKGRLRKNPKNVVAIKSITKKNLAKSQNLLGKEIKILKNPERDVGRADRSSQWASAKERQRKNGFPDFFLAFVPPAAEAGSEISATQPLVIEPSTRS</sequence>